<keyword evidence="2" id="KW-1133">Transmembrane helix</keyword>
<organism evidence="4 5">
    <name type="scientific">Cucumis melo</name>
    <name type="common">Muskmelon</name>
    <dbReference type="NCBI Taxonomy" id="3656"/>
    <lineage>
        <taxon>Eukaryota</taxon>
        <taxon>Viridiplantae</taxon>
        <taxon>Streptophyta</taxon>
        <taxon>Embryophyta</taxon>
        <taxon>Tracheophyta</taxon>
        <taxon>Spermatophyta</taxon>
        <taxon>Magnoliopsida</taxon>
        <taxon>eudicotyledons</taxon>
        <taxon>Gunneridae</taxon>
        <taxon>Pentapetalae</taxon>
        <taxon>rosids</taxon>
        <taxon>fabids</taxon>
        <taxon>Cucurbitales</taxon>
        <taxon>Cucurbitaceae</taxon>
        <taxon>Benincaseae</taxon>
        <taxon>Cucumis</taxon>
    </lineage>
</organism>
<dbReference type="GO" id="GO:0009733">
    <property type="term" value="P:response to auxin"/>
    <property type="evidence" value="ECO:0007669"/>
    <property type="project" value="InterPro"/>
</dbReference>
<dbReference type="GeneID" id="103503536"/>
<comment type="similarity">
    <text evidence="1">Belongs to the ARG7 family.</text>
</comment>
<dbReference type="Proteomes" id="UP001652600">
    <property type="component" value="Chromosome 4"/>
</dbReference>
<evidence type="ECO:0000313" key="5">
    <source>
        <dbReference type="RefSeq" id="XP_008465964.1"/>
    </source>
</evidence>
<feature type="transmembrane region" description="Helical" evidence="2">
    <location>
        <begin position="12"/>
        <end position="34"/>
    </location>
</feature>
<dbReference type="PANTHER" id="PTHR35296:SF3">
    <property type="entry name" value="EXPRESSED PROTEIN"/>
    <property type="match status" value="1"/>
</dbReference>
<reference evidence="3" key="1">
    <citation type="submission" date="2023-03" db="UniProtKB">
        <authorList>
            <consortium name="EnsemblPlants"/>
        </authorList>
    </citation>
    <scope>IDENTIFICATION</scope>
</reference>
<keyword evidence="4" id="KW-1185">Reference proteome</keyword>
<dbReference type="RefSeq" id="XP_008465964.1">
    <property type="nucleotide sequence ID" value="XM_008467742.2"/>
</dbReference>
<dbReference type="InterPro" id="IPR003676">
    <property type="entry name" value="SAUR_fam"/>
</dbReference>
<dbReference type="OrthoDB" id="1052757at2759"/>
<evidence type="ECO:0000256" key="1">
    <source>
        <dbReference type="ARBA" id="ARBA00006974"/>
    </source>
</evidence>
<dbReference type="InParanoid" id="A0A1S3CQ48"/>
<accession>A0A1S3CQ48</accession>
<keyword evidence="2" id="KW-0472">Membrane</keyword>
<dbReference type="Gramene" id="MELO3C003403.2.1">
    <property type="protein sequence ID" value="MELO3C003403.2.1"/>
    <property type="gene ID" value="MELO3C003403.2"/>
</dbReference>
<proteinExistence type="inferred from homology"/>
<evidence type="ECO:0000256" key="2">
    <source>
        <dbReference type="SAM" id="Phobius"/>
    </source>
</evidence>
<sequence length="159" mass="18602">MVFPLHYLTLKQYYISLPVLTKPQMGCLVLPCYVMKRRRRRSTRPHLGYHRLHKSNFGRNDSSDAESSLVKVVAGKERREFLVDPFVLEENPFRTLIEKGGDSDDDEDGDGDHGKKKRVIFVDVDAILFEHLLWLMYNDCSSLFKLNVEEILDFYAQDF</sequence>
<protein>
    <submittedName>
        <fullName evidence="5">Uncharacterized protein LOC103503536</fullName>
    </submittedName>
</protein>
<dbReference type="KEGG" id="cmo:103503536"/>
<reference evidence="5" key="2">
    <citation type="submission" date="2025-04" db="UniProtKB">
        <authorList>
            <consortium name="RefSeq"/>
        </authorList>
    </citation>
    <scope>IDENTIFICATION</scope>
</reference>
<gene>
    <name evidence="5" type="primary">LOC103503536</name>
    <name evidence="3" type="synonym">103503536</name>
</gene>
<dbReference type="eggNOG" id="ENOG502S3Z6">
    <property type="taxonomic scope" value="Eukaryota"/>
</dbReference>
<evidence type="ECO:0000313" key="4">
    <source>
        <dbReference type="Proteomes" id="UP001652600"/>
    </source>
</evidence>
<dbReference type="PANTHER" id="PTHR35296">
    <property type="entry name" value="EXPRESSED PROTEIN"/>
    <property type="match status" value="1"/>
</dbReference>
<keyword evidence="2" id="KW-0812">Transmembrane</keyword>
<name>A0A1S3CQ48_CUCME</name>
<evidence type="ECO:0000313" key="3">
    <source>
        <dbReference type="EnsemblPlants" id="MELO3C003403.2.1"/>
    </source>
</evidence>
<dbReference type="AlphaFoldDB" id="A0A1S3CQ48"/>
<dbReference type="EnsemblPlants" id="MELO3C003403.2.1">
    <property type="protein sequence ID" value="MELO3C003403.2.1"/>
    <property type="gene ID" value="MELO3C003403.2"/>
</dbReference>